<dbReference type="EMBL" id="JAVRRD010000003">
    <property type="protein sequence ID" value="KAK5061532.1"/>
    <property type="molecule type" value="Genomic_DNA"/>
</dbReference>
<dbReference type="Pfam" id="PF14622">
    <property type="entry name" value="Ribonucleas_3_3"/>
    <property type="match status" value="1"/>
</dbReference>
<name>A0AAV9NPA8_9EURO</name>
<evidence type="ECO:0000313" key="2">
    <source>
        <dbReference type="EMBL" id="KAK5061532.1"/>
    </source>
</evidence>
<dbReference type="RefSeq" id="XP_064710629.1">
    <property type="nucleotide sequence ID" value="XM_064851626.1"/>
</dbReference>
<dbReference type="InterPro" id="IPR000999">
    <property type="entry name" value="RNase_III_dom"/>
</dbReference>
<dbReference type="CDD" id="cd00593">
    <property type="entry name" value="RIBOc"/>
    <property type="match status" value="1"/>
</dbReference>
<dbReference type="PROSITE" id="PS50142">
    <property type="entry name" value="RNASE_3_2"/>
    <property type="match status" value="1"/>
</dbReference>
<dbReference type="Proteomes" id="UP001358417">
    <property type="component" value="Unassembled WGS sequence"/>
</dbReference>
<accession>A0AAV9NPA8</accession>
<reference evidence="2 3" key="1">
    <citation type="submission" date="2023-08" db="EMBL/GenBank/DDBJ databases">
        <title>Black Yeasts Isolated from many extreme environments.</title>
        <authorList>
            <person name="Coleine C."/>
            <person name="Stajich J.E."/>
            <person name="Selbmann L."/>
        </authorList>
    </citation>
    <scope>NUCLEOTIDE SEQUENCE [LARGE SCALE GENOMIC DNA]</scope>
    <source>
        <strain evidence="2 3">CCFEE 5792</strain>
    </source>
</reference>
<dbReference type="AlphaFoldDB" id="A0AAV9NPA8"/>
<gene>
    <name evidence="2" type="ORF">LTR84_008076</name>
</gene>
<protein>
    <recommendedName>
        <fullName evidence="1">RNase III domain-containing protein</fullName>
    </recommendedName>
</protein>
<organism evidence="2 3">
    <name type="scientific">Exophiala bonariae</name>
    <dbReference type="NCBI Taxonomy" id="1690606"/>
    <lineage>
        <taxon>Eukaryota</taxon>
        <taxon>Fungi</taxon>
        <taxon>Dikarya</taxon>
        <taxon>Ascomycota</taxon>
        <taxon>Pezizomycotina</taxon>
        <taxon>Eurotiomycetes</taxon>
        <taxon>Chaetothyriomycetidae</taxon>
        <taxon>Chaetothyriales</taxon>
        <taxon>Herpotrichiellaceae</taxon>
        <taxon>Exophiala</taxon>
    </lineage>
</organism>
<evidence type="ECO:0000313" key="3">
    <source>
        <dbReference type="Proteomes" id="UP001358417"/>
    </source>
</evidence>
<dbReference type="GO" id="GO:0006396">
    <property type="term" value="P:RNA processing"/>
    <property type="evidence" value="ECO:0007669"/>
    <property type="project" value="InterPro"/>
</dbReference>
<dbReference type="Gene3D" id="1.10.1520.10">
    <property type="entry name" value="Ribonuclease III domain"/>
    <property type="match status" value="1"/>
</dbReference>
<dbReference type="GO" id="GO:0004525">
    <property type="term" value="F:ribonuclease III activity"/>
    <property type="evidence" value="ECO:0007669"/>
    <property type="project" value="InterPro"/>
</dbReference>
<proteinExistence type="predicted"/>
<feature type="domain" description="RNase III" evidence="1">
    <location>
        <begin position="8"/>
        <end position="133"/>
    </location>
</feature>
<dbReference type="InterPro" id="IPR036389">
    <property type="entry name" value="RNase_III_sf"/>
</dbReference>
<sequence>MATTEAKVANCEEIINHRFTNQLLCLEALQASGHVLTWKGKFIRVHKNDRMAVLGDTVAKSNICRLWFSTGRSKGQWTQVEQALLGNANLTAVGFRNNLDRCVILNQGTTAISDKTMATTVEAILGAVFIDGGADVLGAVLLTLELTHQLLEAVTLNLLPPHI</sequence>
<dbReference type="SMART" id="SM00535">
    <property type="entry name" value="RIBOc"/>
    <property type="match status" value="1"/>
</dbReference>
<dbReference type="SUPFAM" id="SSF69065">
    <property type="entry name" value="RNase III domain-like"/>
    <property type="match status" value="1"/>
</dbReference>
<evidence type="ECO:0000259" key="1">
    <source>
        <dbReference type="PROSITE" id="PS50142"/>
    </source>
</evidence>
<keyword evidence="3" id="KW-1185">Reference proteome</keyword>
<dbReference type="GeneID" id="89976241"/>
<comment type="caution">
    <text evidence="2">The sequence shown here is derived from an EMBL/GenBank/DDBJ whole genome shotgun (WGS) entry which is preliminary data.</text>
</comment>